<evidence type="ECO:0000259" key="5">
    <source>
        <dbReference type="Pfam" id="PF10145"/>
    </source>
</evidence>
<dbReference type="Proteomes" id="UP001595791">
    <property type="component" value="Unassembled WGS sequence"/>
</dbReference>
<feature type="region of interest" description="Disordered" evidence="3">
    <location>
        <begin position="1560"/>
        <end position="1599"/>
    </location>
</feature>
<dbReference type="EMBL" id="JBHSBU010000001">
    <property type="protein sequence ID" value="MFC4158287.1"/>
    <property type="molecule type" value="Genomic_DNA"/>
</dbReference>
<keyword evidence="2" id="KW-0175">Coiled coil</keyword>
<keyword evidence="4" id="KW-1133">Transmembrane helix</keyword>
<keyword evidence="1" id="KW-1188">Viral release from host cell</keyword>
<sequence length="1636" mass="170820">MSRNTAIEMLIRARTEGRADLNALAGEMEKLGAKARATGDQQAHMYDRIAVGLRDAAARTGKLGEMGRQLQTLGETGAVVADEIDALVDEMNKLARADEGIAKFRALDAQAKAAANSFDKLQLELQATQTRVATTAQSVAGLSASVNTQATVTTAAKDKLATLRVETAAAAEAAKAAGVSTKQLTQNQGQLDASMAPLVQRYRDLVAQERAASAEHAAEKAKLEQLQGQLVSVTREEEKLQRSLKAQAEASRSAQGAMETMRSNAAALAAQLKTAGVDVNNLQRANQGLRESYAQLVQSAAQLKVLGDARQTLGLKAHQEVEAEVRKLTQAYETLKNSGKLTAKELTQAYVALKQQTDALRQSAQAAAQSSGELQTVLAATAASAAGLAFAGKEAISFESAMAEVAKVANGTDAELATLANRLKQMASEDLPYAATELAQIAAAGAKMFPTAELEKYVRIVGEIGIAFGMSAEQAGTALSNLQTNLGLNLDECLKLADTINALNGKLGVAEASITEVLVRTGSLAKQFGLTADEAAGLSASMLKLGKTPEVAATALSALLNKLANASSQGEDFQQALVAIGTSSEQFAAAVRRNPQQALSELLGTLERLDNATQGQIISRLFGPEYVASITSLVSAVGTYNKAMVIASDTAKNAGAVHREFSNRIKTAEVQLQFMSNSLRYAAIELGTTFLPLIKKVANGVGEAGQAVAQFIQEFPRLSLAAAAIAAVTSALAALGLAFVGLAGIAGPTIATVSLAIGKLAPVMGTALTAARGLAGGLAAIGASAAGVLAAGAAGYGLGKVLSDNSVWARQLGVAMVAMVESTKLAFRGMAETVRAAFSSTDTVAAAVARNRQQFDDLKKTLKELWDEAEKGPPKAAEAAQQVATELEKHRANVKATEEAYKGLSEGAKTALIQLAEAAKDGSVGAQQLSDAIDKAIQAADSPEAFKKIQEQLKGLLDSGKLTQTTFDELSKSITITANAQAEALRQQQEEARASEEALAGVSGKAKEALAALIKLREDGKASADELKTAVVAAIDAADSPAAFDGIRKQLSALMVDGKLTQATFDELTKSIEEAGNQLGKPLDQAADLVRALKGVGDVAKQSSEEAGRQIEANIGGRLSKLRDEDLPAVARAVEKEFGKMSAAAKVVAGEALKRLGIDADLALEGISSEAKKAAASLEALGATGAATARGLKLALDEALTKADTPAAVDKIRVVVKSLGEAGRLSGDQLVRALDAVNQRAKEVSLSVSELEEDFQRLGITSAAAMQAQAEAAQTSLRRVEEAYRSGKATALDYAGAAQAALAAVEKVGTDTEVAMARAKDEMAEAAVTASEFRGAAERAGLIAKKAGEDAATAANKAKTAVQEQGAAAEQGAEKQAKAVEKVVIAYEKLGLSLKASKRLAQEIDLANQQAGASSETAIAAMERAQQSVKSQLAAAAALTQQYEQMQVAIGDQIPTLDRLRNQFDALDDAQLEGLQSALDGARQRVIDLRNEVRDAAAALDEMADGLRDEIDQEDGNDQAVLARKYAKEKARLDEQRAKGGGDADVERSYREALTLLQEKQRREETEAKAKAAERAKSDIDKPKTARPEATPSTTKTERIEIVVGGRERSIDVAEGQGATVRDILDEIARAKQVSL</sequence>
<evidence type="ECO:0000256" key="2">
    <source>
        <dbReference type="SAM" id="Coils"/>
    </source>
</evidence>
<dbReference type="PANTHER" id="PTHR37813:SF1">
    <property type="entry name" value="FELS-2 PROPHAGE PROTEIN"/>
    <property type="match status" value="1"/>
</dbReference>
<feature type="coiled-coil region" evidence="2">
    <location>
        <begin position="1472"/>
        <end position="1510"/>
    </location>
</feature>
<comment type="caution">
    <text evidence="6">The sequence shown here is derived from an EMBL/GenBank/DDBJ whole genome shotgun (WGS) entry which is preliminary data.</text>
</comment>
<dbReference type="NCBIfam" id="TIGR01760">
    <property type="entry name" value="tape_meas_TP901"/>
    <property type="match status" value="1"/>
</dbReference>
<evidence type="ECO:0000256" key="4">
    <source>
        <dbReference type="SAM" id="Phobius"/>
    </source>
</evidence>
<protein>
    <submittedName>
        <fullName evidence="6">Phage tail tape measure protein</fullName>
    </submittedName>
</protein>
<dbReference type="Pfam" id="PF10145">
    <property type="entry name" value="PhageMin_Tail"/>
    <property type="match status" value="1"/>
</dbReference>
<reference evidence="7" key="1">
    <citation type="journal article" date="2019" name="Int. J. Syst. Evol. Microbiol.">
        <title>The Global Catalogue of Microorganisms (GCM) 10K type strain sequencing project: providing services to taxonomists for standard genome sequencing and annotation.</title>
        <authorList>
            <consortium name="The Broad Institute Genomics Platform"/>
            <consortium name="The Broad Institute Genome Sequencing Center for Infectious Disease"/>
            <person name="Wu L."/>
            <person name="Ma J."/>
        </authorList>
    </citation>
    <scope>NUCLEOTIDE SEQUENCE [LARGE SCALE GENOMIC DNA]</scope>
    <source>
        <strain evidence="7">LMG 29894</strain>
    </source>
</reference>
<evidence type="ECO:0000256" key="1">
    <source>
        <dbReference type="ARBA" id="ARBA00022612"/>
    </source>
</evidence>
<dbReference type="InterPro" id="IPR010090">
    <property type="entry name" value="Phage_tape_meas"/>
</dbReference>
<feature type="coiled-coil region" evidence="2">
    <location>
        <begin position="279"/>
        <end position="363"/>
    </location>
</feature>
<keyword evidence="4" id="KW-0472">Membrane</keyword>
<accession>A0ABV8MMP7</accession>
<keyword evidence="7" id="KW-1185">Reference proteome</keyword>
<dbReference type="RefSeq" id="WP_378160795.1">
    <property type="nucleotide sequence ID" value="NZ_JBHSBU010000001.1"/>
</dbReference>
<evidence type="ECO:0000256" key="3">
    <source>
        <dbReference type="SAM" id="MobiDB-lite"/>
    </source>
</evidence>
<evidence type="ECO:0000313" key="7">
    <source>
        <dbReference type="Proteomes" id="UP001595791"/>
    </source>
</evidence>
<feature type="transmembrane region" description="Helical" evidence="4">
    <location>
        <begin position="720"/>
        <end position="753"/>
    </location>
</feature>
<keyword evidence="4" id="KW-0812">Transmembrane</keyword>
<name>A0ABV8MMP7_9NEIS</name>
<dbReference type="PANTHER" id="PTHR37813">
    <property type="entry name" value="FELS-2 PROPHAGE PROTEIN"/>
    <property type="match status" value="1"/>
</dbReference>
<proteinExistence type="predicted"/>
<evidence type="ECO:0000313" key="6">
    <source>
        <dbReference type="EMBL" id="MFC4158287.1"/>
    </source>
</evidence>
<organism evidence="6 7">
    <name type="scientific">Chitinimonas lacunae</name>
    <dbReference type="NCBI Taxonomy" id="1963018"/>
    <lineage>
        <taxon>Bacteria</taxon>
        <taxon>Pseudomonadati</taxon>
        <taxon>Pseudomonadota</taxon>
        <taxon>Betaproteobacteria</taxon>
        <taxon>Neisseriales</taxon>
        <taxon>Chitinibacteraceae</taxon>
        <taxon>Chitinimonas</taxon>
    </lineage>
</organism>
<feature type="compositionally biased region" description="Basic and acidic residues" evidence="3">
    <location>
        <begin position="1560"/>
        <end position="1587"/>
    </location>
</feature>
<feature type="coiled-coil region" evidence="2">
    <location>
        <begin position="209"/>
        <end position="243"/>
    </location>
</feature>
<feature type="domain" description="Phage tail tape measure protein" evidence="5">
    <location>
        <begin position="427"/>
        <end position="623"/>
    </location>
</feature>
<feature type="transmembrane region" description="Helical" evidence="4">
    <location>
        <begin position="774"/>
        <end position="798"/>
    </location>
</feature>
<feature type="coiled-coil region" evidence="2">
    <location>
        <begin position="1234"/>
        <end position="1283"/>
    </location>
</feature>
<gene>
    <name evidence="6" type="ORF">ACFOW7_02830</name>
</gene>